<evidence type="ECO:0000313" key="3">
    <source>
        <dbReference type="Proteomes" id="UP000299102"/>
    </source>
</evidence>
<evidence type="ECO:0000313" key="2">
    <source>
        <dbReference type="EMBL" id="GBP07567.1"/>
    </source>
</evidence>
<organism evidence="2 3">
    <name type="scientific">Eumeta variegata</name>
    <name type="common">Bagworm moth</name>
    <name type="synonym">Eumeta japonica</name>
    <dbReference type="NCBI Taxonomy" id="151549"/>
    <lineage>
        <taxon>Eukaryota</taxon>
        <taxon>Metazoa</taxon>
        <taxon>Ecdysozoa</taxon>
        <taxon>Arthropoda</taxon>
        <taxon>Hexapoda</taxon>
        <taxon>Insecta</taxon>
        <taxon>Pterygota</taxon>
        <taxon>Neoptera</taxon>
        <taxon>Endopterygota</taxon>
        <taxon>Lepidoptera</taxon>
        <taxon>Glossata</taxon>
        <taxon>Ditrysia</taxon>
        <taxon>Tineoidea</taxon>
        <taxon>Psychidae</taxon>
        <taxon>Oiketicinae</taxon>
        <taxon>Eumeta</taxon>
    </lineage>
</organism>
<reference evidence="2 3" key="1">
    <citation type="journal article" date="2019" name="Commun. Biol.">
        <title>The bagworm genome reveals a unique fibroin gene that provides high tensile strength.</title>
        <authorList>
            <person name="Kono N."/>
            <person name="Nakamura H."/>
            <person name="Ohtoshi R."/>
            <person name="Tomita M."/>
            <person name="Numata K."/>
            <person name="Arakawa K."/>
        </authorList>
    </citation>
    <scope>NUCLEOTIDE SEQUENCE [LARGE SCALE GENOMIC DNA]</scope>
</reference>
<proteinExistence type="predicted"/>
<evidence type="ECO:0000256" key="1">
    <source>
        <dbReference type="SAM" id="MobiDB-lite"/>
    </source>
</evidence>
<dbReference type="Proteomes" id="UP000299102">
    <property type="component" value="Unassembled WGS sequence"/>
</dbReference>
<feature type="compositionally biased region" description="Polar residues" evidence="1">
    <location>
        <begin position="1"/>
        <end position="15"/>
    </location>
</feature>
<feature type="region of interest" description="Disordered" evidence="1">
    <location>
        <begin position="1"/>
        <end position="22"/>
    </location>
</feature>
<protein>
    <submittedName>
        <fullName evidence="2">Uncharacterized protein</fullName>
    </submittedName>
</protein>
<gene>
    <name evidence="2" type="ORF">EVAR_4895_1</name>
</gene>
<sequence>MTHSSVEIYSQSQVSREVKQPEPSRIRTLLRSCGARSLRMEARASNESGEEADWAIRSCSLCHRTIPEVCISTISTFRIEGSGDAMTHDRVTSTTYLVTLANNASAQRNDNVNKSNLHKEYVIPIKKKIKRTNLDHGAPSPRPGAIGRANDSPNAGDRFRTSDCV</sequence>
<comment type="caution">
    <text evidence="2">The sequence shown here is derived from an EMBL/GenBank/DDBJ whole genome shotgun (WGS) entry which is preliminary data.</text>
</comment>
<accession>A0A4C1T260</accession>
<dbReference type="EMBL" id="BGZK01000026">
    <property type="protein sequence ID" value="GBP07567.1"/>
    <property type="molecule type" value="Genomic_DNA"/>
</dbReference>
<keyword evidence="3" id="KW-1185">Reference proteome</keyword>
<feature type="region of interest" description="Disordered" evidence="1">
    <location>
        <begin position="133"/>
        <end position="165"/>
    </location>
</feature>
<name>A0A4C1T260_EUMVA</name>
<dbReference type="AlphaFoldDB" id="A0A4C1T260"/>